<dbReference type="EMBL" id="VZAZ01000039">
    <property type="protein sequence ID" value="MQO55708.1"/>
    <property type="molecule type" value="Genomic_DNA"/>
</dbReference>
<sequence length="165" mass="18986">MIVISNKNFTADSIRLVQLLNSTTKVNMLKVCDKLDLYVSPNLKKDETARRIAQEMFDNPIEILSRLNKQELQMVDEFVKGDANTYVVRKMRKTQYKLQKLFLVATYEDKETQEWHMLMPAELTKALSTSLNFYLDMANKGVKAPSAKQLRMMSALGQFLGGKEL</sequence>
<name>A0A6A7VM80_9BACT</name>
<dbReference type="Proteomes" id="UP000358159">
    <property type="component" value="Unassembled WGS sequence"/>
</dbReference>
<organism evidence="1 2">
    <name type="scientific">Segatella copri</name>
    <dbReference type="NCBI Taxonomy" id="165179"/>
    <lineage>
        <taxon>Bacteria</taxon>
        <taxon>Pseudomonadati</taxon>
        <taxon>Bacteroidota</taxon>
        <taxon>Bacteroidia</taxon>
        <taxon>Bacteroidales</taxon>
        <taxon>Prevotellaceae</taxon>
        <taxon>Segatella</taxon>
    </lineage>
</organism>
<protein>
    <submittedName>
        <fullName evidence="1">Uncharacterized protein</fullName>
    </submittedName>
</protein>
<accession>A0A6A7VM80</accession>
<reference evidence="1 2" key="1">
    <citation type="submission" date="2019-09" db="EMBL/GenBank/DDBJ databases">
        <title>Distinct polysaccharide growth profiles of human intestinal Prevotella copri isolates.</title>
        <authorList>
            <person name="Fehlner-Peach H."/>
            <person name="Magnabosco C."/>
            <person name="Raghavan V."/>
            <person name="Scher J.U."/>
            <person name="Tett A."/>
            <person name="Cox L.M."/>
            <person name="Gottsegen C."/>
            <person name="Watters A."/>
            <person name="Wiltshire- Gordon J.D."/>
            <person name="Segata N."/>
            <person name="Bonneau R."/>
            <person name="Littman D.R."/>
        </authorList>
    </citation>
    <scope>NUCLEOTIDE SEQUENCE [LARGE SCALE GENOMIC DNA]</scope>
    <source>
        <strain evidence="1 2">BVe41219</strain>
    </source>
</reference>
<evidence type="ECO:0000313" key="1">
    <source>
        <dbReference type="EMBL" id="MQO55708.1"/>
    </source>
</evidence>
<evidence type="ECO:0000313" key="2">
    <source>
        <dbReference type="Proteomes" id="UP000358159"/>
    </source>
</evidence>
<comment type="caution">
    <text evidence="1">The sequence shown here is derived from an EMBL/GenBank/DDBJ whole genome shotgun (WGS) entry which is preliminary data.</text>
</comment>
<dbReference type="AlphaFoldDB" id="A0A6A7VM80"/>
<proteinExistence type="predicted"/>
<dbReference type="RefSeq" id="WP_153094536.1">
    <property type="nucleotide sequence ID" value="NZ_VZAK01000048.1"/>
</dbReference>
<gene>
    <name evidence="1" type="ORF">F7D42_08315</name>
</gene>